<dbReference type="InterPro" id="IPR016152">
    <property type="entry name" value="PTrfase/Anion_transptr"/>
</dbReference>
<dbReference type="Gene3D" id="1.10.10.10">
    <property type="entry name" value="Winged helix-like DNA-binding domain superfamily/Winged helix DNA-binding domain"/>
    <property type="match status" value="1"/>
</dbReference>
<dbReference type="EMBL" id="JBJHZY010000002">
    <property type="protein sequence ID" value="MFL0268768.1"/>
    <property type="molecule type" value="Genomic_DNA"/>
</dbReference>
<comment type="caution">
    <text evidence="7">The sequence shown here is derived from an EMBL/GenBank/DDBJ whole genome shotgun (WGS) entry which is preliminary data.</text>
</comment>
<dbReference type="Gene3D" id="1.10.1790.10">
    <property type="entry name" value="PRD domain"/>
    <property type="match status" value="2"/>
</dbReference>
<protein>
    <submittedName>
        <fullName evidence="7">BglG family transcription antiterminator</fullName>
    </submittedName>
</protein>
<dbReference type="Pfam" id="PF08279">
    <property type="entry name" value="HTH_11"/>
    <property type="match status" value="1"/>
</dbReference>
<dbReference type="Pfam" id="PF00359">
    <property type="entry name" value="PTS_EIIA_2"/>
    <property type="match status" value="1"/>
</dbReference>
<keyword evidence="2" id="KW-0805">Transcription regulation</keyword>
<keyword evidence="8" id="KW-1185">Reference proteome</keyword>
<evidence type="ECO:0000259" key="5">
    <source>
        <dbReference type="PROSITE" id="PS51094"/>
    </source>
</evidence>
<feature type="domain" description="PRD" evidence="6">
    <location>
        <begin position="173"/>
        <end position="278"/>
    </location>
</feature>
<keyword evidence="3" id="KW-0010">Activator</keyword>
<dbReference type="InterPro" id="IPR011608">
    <property type="entry name" value="PRD"/>
</dbReference>
<feature type="domain" description="PRD" evidence="6">
    <location>
        <begin position="288"/>
        <end position="394"/>
    </location>
</feature>
<evidence type="ECO:0000256" key="1">
    <source>
        <dbReference type="ARBA" id="ARBA00022737"/>
    </source>
</evidence>
<gene>
    <name evidence="7" type="ORF">ACJDUH_11760</name>
</gene>
<dbReference type="PANTHER" id="PTHR30185">
    <property type="entry name" value="CRYPTIC BETA-GLUCOSIDE BGL OPERON ANTITERMINATOR"/>
    <property type="match status" value="1"/>
</dbReference>
<dbReference type="Gene3D" id="3.40.930.10">
    <property type="entry name" value="Mannitol-specific EII, Chain A"/>
    <property type="match status" value="1"/>
</dbReference>
<feature type="domain" description="PTS EIIA type-2" evidence="5">
    <location>
        <begin position="496"/>
        <end position="635"/>
    </location>
</feature>
<reference evidence="7 8" key="1">
    <citation type="submission" date="2024-11" db="EMBL/GenBank/DDBJ databases">
        <authorList>
            <person name="Heng Y.C."/>
            <person name="Lim A.C.H."/>
            <person name="Lee J.K.Y."/>
            <person name="Kittelmann S."/>
        </authorList>
    </citation>
    <scope>NUCLEOTIDE SEQUENCE [LARGE SCALE GENOMIC DNA]</scope>
    <source>
        <strain evidence="7 8">WILCCON 0202</strain>
    </source>
</reference>
<keyword evidence="4" id="KW-0804">Transcription</keyword>
<dbReference type="PROSITE" id="PS51094">
    <property type="entry name" value="PTS_EIIA_TYPE_2"/>
    <property type="match status" value="1"/>
</dbReference>
<dbReference type="PROSITE" id="PS51372">
    <property type="entry name" value="PRD_2"/>
    <property type="match status" value="2"/>
</dbReference>
<dbReference type="InterPro" id="IPR050661">
    <property type="entry name" value="BglG_antiterminators"/>
</dbReference>
<name>A0ABW8TU73_9CLOT</name>
<accession>A0ABW8TU73</accession>
<dbReference type="Proteomes" id="UP001623661">
    <property type="component" value="Unassembled WGS sequence"/>
</dbReference>
<dbReference type="SUPFAM" id="SSF63520">
    <property type="entry name" value="PTS-regulatory domain, PRD"/>
    <property type="match status" value="2"/>
</dbReference>
<proteinExistence type="predicted"/>
<sequence>MNAKSLKLLSYLQSQDDWITSSQLSLKLNASLRSIKNYISEIKKVNTDLIISSRNGYKVNKPELQAFLKTINSSIPQTPEERIDYIIIKLVKSIEQAIDIYDLSQEIYISEATLKVDLHKVRHKCNEFGLTLIICGNNISLEGLEKNKRRIMNSIFYAKLNKNPMDINTIQNVFVDYDIEQIEAIIVNVFKRYHYFINDYSLINLILHVTITIERIKSNYIYDHVEKNNKLIIKQHENKIAREIARELEIAYQITYNENEIYELTLLIISNATNLDYKSANKLNLNYLVGEECMELVKDLVQYINNYYYIDFNESEFLLRFALHIKNLLVRSKSNHYSKNPLTESIKSNFPLIYDCAVNISYKIKTYTNCEINEDEIAYIALHIGAAMVNQKSLQNKITCAILFPQYYDLDIKLGENISSAFHDSLLIKYIATKEKELQNVPVDFIISTIQFKSFTALPSVIINTFLTERDRKLISNKIEEVKKNKQKLQFLNYLYMFFNDSLFLKDKYFNSENEAIEFMCNEMQLKGYINSNFKQEVFERESMSSTAFNGIAIPHSMHMDAIKTGMFAIVNQHTMKWGKQQVNIIFLLTINKDEKKVFNDMFDSLTTILSEEVNLKKLIHCNSFEEFINTLVECV</sequence>
<dbReference type="RefSeq" id="WP_406765393.1">
    <property type="nucleotide sequence ID" value="NZ_JBJHZY010000002.1"/>
</dbReference>
<dbReference type="InterPro" id="IPR002178">
    <property type="entry name" value="PTS_EIIA_type-2_dom"/>
</dbReference>
<dbReference type="InterPro" id="IPR013196">
    <property type="entry name" value="HTH_11"/>
</dbReference>
<evidence type="ECO:0000256" key="2">
    <source>
        <dbReference type="ARBA" id="ARBA00023015"/>
    </source>
</evidence>
<evidence type="ECO:0000259" key="6">
    <source>
        <dbReference type="PROSITE" id="PS51372"/>
    </source>
</evidence>
<dbReference type="PANTHER" id="PTHR30185:SF12">
    <property type="entry name" value="TRANSCRIPTIONAL REGULATOR MANR"/>
    <property type="match status" value="1"/>
</dbReference>
<dbReference type="InterPro" id="IPR036634">
    <property type="entry name" value="PRD_sf"/>
</dbReference>
<dbReference type="Pfam" id="PF00874">
    <property type="entry name" value="PRD"/>
    <property type="match status" value="2"/>
</dbReference>
<evidence type="ECO:0000313" key="7">
    <source>
        <dbReference type="EMBL" id="MFL0268768.1"/>
    </source>
</evidence>
<keyword evidence="1" id="KW-0677">Repeat</keyword>
<dbReference type="SUPFAM" id="SSF55804">
    <property type="entry name" value="Phoshotransferase/anion transport protein"/>
    <property type="match status" value="1"/>
</dbReference>
<evidence type="ECO:0000256" key="3">
    <source>
        <dbReference type="ARBA" id="ARBA00023159"/>
    </source>
</evidence>
<evidence type="ECO:0000313" key="8">
    <source>
        <dbReference type="Proteomes" id="UP001623661"/>
    </source>
</evidence>
<dbReference type="InterPro" id="IPR007737">
    <property type="entry name" value="Mga_HTH"/>
</dbReference>
<evidence type="ECO:0000256" key="4">
    <source>
        <dbReference type="ARBA" id="ARBA00023163"/>
    </source>
</evidence>
<organism evidence="7 8">
    <name type="scientific">Candidatus Clostridium radicumherbarum</name>
    <dbReference type="NCBI Taxonomy" id="3381662"/>
    <lineage>
        <taxon>Bacteria</taxon>
        <taxon>Bacillati</taxon>
        <taxon>Bacillota</taxon>
        <taxon>Clostridia</taxon>
        <taxon>Eubacteriales</taxon>
        <taxon>Clostridiaceae</taxon>
        <taxon>Clostridium</taxon>
    </lineage>
</organism>
<dbReference type="Pfam" id="PF05043">
    <property type="entry name" value="Mga"/>
    <property type="match status" value="1"/>
</dbReference>
<dbReference type="InterPro" id="IPR036388">
    <property type="entry name" value="WH-like_DNA-bd_sf"/>
</dbReference>